<proteinExistence type="predicted"/>
<reference evidence="1 2" key="1">
    <citation type="submission" date="2019-11" db="EMBL/GenBank/DDBJ databases">
        <title>Whole genome sequence of Oryza granulata.</title>
        <authorList>
            <person name="Li W."/>
        </authorList>
    </citation>
    <scope>NUCLEOTIDE SEQUENCE [LARGE SCALE GENOMIC DNA]</scope>
    <source>
        <strain evidence="2">cv. Menghai</strain>
        <tissue evidence="1">Leaf</tissue>
    </source>
</reference>
<comment type="caution">
    <text evidence="1">The sequence shown here is derived from an EMBL/GenBank/DDBJ whole genome shotgun (WGS) entry which is preliminary data.</text>
</comment>
<accession>A0A6G1ECP7</accession>
<dbReference type="AlphaFoldDB" id="A0A6G1ECP7"/>
<sequence length="227" mass="26297">MIYFELLDTNILPTIDTVPRIHLWSTEIVKKIECCDSLGIHSSNYGRLPLKDINSTPFRRRLLNPEPTFELPQEFEQLLLSYSGYHNHHKMKAQLLLKAMHQDVLTAIQLVLAKYLANIANMLLSDSITTGPHDGVQSFKHGNKMSKQEDCHVDVGDNDKGIQHHQGLLQEDISNHANTDGRRYKTSSRLHLKYMMFQQYPVFNSILEWWKKKLLSTSSATYHIQKR</sequence>
<protein>
    <submittedName>
        <fullName evidence="1">Uncharacterized protein</fullName>
    </submittedName>
</protein>
<dbReference type="Proteomes" id="UP000479710">
    <property type="component" value="Unassembled WGS sequence"/>
</dbReference>
<dbReference type="OrthoDB" id="665719at2759"/>
<evidence type="ECO:0000313" key="2">
    <source>
        <dbReference type="Proteomes" id="UP000479710"/>
    </source>
</evidence>
<organism evidence="1 2">
    <name type="scientific">Oryza meyeriana var. granulata</name>
    <dbReference type="NCBI Taxonomy" id="110450"/>
    <lineage>
        <taxon>Eukaryota</taxon>
        <taxon>Viridiplantae</taxon>
        <taxon>Streptophyta</taxon>
        <taxon>Embryophyta</taxon>
        <taxon>Tracheophyta</taxon>
        <taxon>Spermatophyta</taxon>
        <taxon>Magnoliopsida</taxon>
        <taxon>Liliopsida</taxon>
        <taxon>Poales</taxon>
        <taxon>Poaceae</taxon>
        <taxon>BOP clade</taxon>
        <taxon>Oryzoideae</taxon>
        <taxon>Oryzeae</taxon>
        <taxon>Oryzinae</taxon>
        <taxon>Oryza</taxon>
        <taxon>Oryza meyeriana</taxon>
    </lineage>
</organism>
<name>A0A6G1ECP7_9ORYZ</name>
<gene>
    <name evidence="1" type="ORF">E2562_037417</name>
</gene>
<evidence type="ECO:0000313" key="1">
    <source>
        <dbReference type="EMBL" id="KAF0922517.1"/>
    </source>
</evidence>
<keyword evidence="2" id="KW-1185">Reference proteome</keyword>
<dbReference type="EMBL" id="SPHZ02000004">
    <property type="protein sequence ID" value="KAF0922517.1"/>
    <property type="molecule type" value="Genomic_DNA"/>
</dbReference>
<feature type="non-terminal residue" evidence="1">
    <location>
        <position position="227"/>
    </location>
</feature>